<dbReference type="AlphaFoldDB" id="H0G8N4"/>
<dbReference type="Proteomes" id="UP000004038">
    <property type="component" value="Unassembled WGS sequence"/>
</dbReference>
<protein>
    <submittedName>
        <fullName evidence="1">Uncharacterized protein</fullName>
    </submittedName>
</protein>
<evidence type="ECO:0000313" key="1">
    <source>
        <dbReference type="EMBL" id="EHK74351.1"/>
    </source>
</evidence>
<dbReference type="EMBL" id="AGVV01000091">
    <property type="protein sequence ID" value="EHK74351.1"/>
    <property type="molecule type" value="Genomic_DNA"/>
</dbReference>
<evidence type="ECO:0000313" key="2">
    <source>
        <dbReference type="Proteomes" id="UP000004038"/>
    </source>
</evidence>
<sequence length="66" mass="7466">MRKEVLEAGVLRQLVVQGVWAISRQPTDDFIDLRLRASFLLRLGDIVGIDARDADRIDAMFLHVSS</sequence>
<gene>
    <name evidence="1" type="ORF">SM0020_29375</name>
</gene>
<proteinExistence type="predicted"/>
<accession>H0G8N4</accession>
<reference evidence="1 2" key="1">
    <citation type="journal article" date="2012" name="J. Bacteriol.">
        <title>Draft Genome Sequence of Sinorhizobium meliloti CCNWSX0020, a Nitrogen-Fixing Symbiont with Copper Tolerance Capability Isolated from Lead-Zinc Mine Tailings.</title>
        <authorList>
            <person name="Li Z."/>
            <person name="Ma Z."/>
            <person name="Hao X."/>
            <person name="Wei G."/>
        </authorList>
    </citation>
    <scope>NUCLEOTIDE SEQUENCE [LARGE SCALE GENOMIC DNA]</scope>
    <source>
        <strain evidence="1 2">CCNWSX0020</strain>
    </source>
</reference>
<name>H0G8N4_RHIML</name>
<organism evidence="1 2">
    <name type="scientific">Sinorhizobium meliloti CCNWSX0020</name>
    <dbReference type="NCBI Taxonomy" id="1107881"/>
    <lineage>
        <taxon>Bacteria</taxon>
        <taxon>Pseudomonadati</taxon>
        <taxon>Pseudomonadota</taxon>
        <taxon>Alphaproteobacteria</taxon>
        <taxon>Hyphomicrobiales</taxon>
        <taxon>Rhizobiaceae</taxon>
        <taxon>Sinorhizobium/Ensifer group</taxon>
        <taxon>Sinorhizobium</taxon>
    </lineage>
</organism>